<dbReference type="PANTHER" id="PTHR22933:SF44">
    <property type="entry name" value="RE15157P"/>
    <property type="match status" value="1"/>
</dbReference>
<dbReference type="PANTHER" id="PTHR22933">
    <property type="entry name" value="FI18007P1-RELATED"/>
    <property type="match status" value="1"/>
</dbReference>
<dbReference type="InterPro" id="IPR052976">
    <property type="entry name" value="Scoloptoxin-like"/>
</dbReference>
<dbReference type="AlphaFoldDB" id="A0A834ICF5"/>
<dbReference type="Proteomes" id="UP000625711">
    <property type="component" value="Unassembled WGS sequence"/>
</dbReference>
<feature type="compositionally biased region" description="Polar residues" evidence="1">
    <location>
        <begin position="523"/>
        <end position="550"/>
    </location>
</feature>
<comment type="caution">
    <text evidence="4">The sequence shown here is derived from an EMBL/GenBank/DDBJ whole genome shotgun (WGS) entry which is preliminary data.</text>
</comment>
<evidence type="ECO:0000256" key="2">
    <source>
        <dbReference type="SAM" id="SignalP"/>
    </source>
</evidence>
<dbReference type="GO" id="GO:0008061">
    <property type="term" value="F:chitin binding"/>
    <property type="evidence" value="ECO:0007669"/>
    <property type="project" value="InterPro"/>
</dbReference>
<keyword evidence="2" id="KW-0732">Signal</keyword>
<dbReference type="InterPro" id="IPR036508">
    <property type="entry name" value="Chitin-bd_dom_sf"/>
</dbReference>
<feature type="region of interest" description="Disordered" evidence="1">
    <location>
        <begin position="234"/>
        <end position="260"/>
    </location>
</feature>
<accession>A0A834ICF5</accession>
<sequence length="656" mass="73879">MLGAVGQVVIVGFLVGLAATEIDAEKADTFSCNGRNAGYYADVSTGCQVYHMCDGLGRQFSYKCPSKTLFQQRMLICDHWYMVNCSKAEQDYGANLLIGQQGKAFVEDLEYNRTPRPDLVDPNNSDFSTYRVGGKEIPVIIKPYSVSGEDLSGNTNFNEDKSFTAHNQVTESYSTATPVHYKRQETGTGIQGFNKQIFYRTSYNSKNRNVADTYSKETQDNVYRQDNNFNFNSSPKPFSVDFENSQSNNQNSGSPSVVNFPSNFKATTPVYPKYVDIDQSKFTDFGDPLRELGKNDATVNFPSNFKATTPVYPQHVSFDPSKLSEFDIPAYDVQRDLPSINFPSKFKATTPNYPQRVDLDPSRLSEFDIPAEEDYGLIKINFESKFKATTPVYPKHVDVDLKKFTDFAEEPPQNPTDVVVNFASNFKGTTPVYPKHVDVDLTKFTEFADESPDPPTSVNFASSFKGTTPVYPREVNIDLSKFSEPIELPKEDKDSEFPAPPSSLAIDLLPPLSNKNLQPSIFQKQNKSSSTNFASDFQATTPNYPNSVEPTSPDPNEVGLLPPHDYEQRSSRDDYEVDLFSKTFSKRIDDEDPLVLGNTFNSKQLTEFMLTMKPEQLKTLKNMWHIPDYDFPLENIASPNYDSELSSFQAKTSKKR</sequence>
<evidence type="ECO:0000256" key="1">
    <source>
        <dbReference type="SAM" id="MobiDB-lite"/>
    </source>
</evidence>
<reference evidence="4" key="1">
    <citation type="submission" date="2020-08" db="EMBL/GenBank/DDBJ databases">
        <title>Genome sequencing and assembly of the red palm weevil Rhynchophorus ferrugineus.</title>
        <authorList>
            <person name="Dias G.B."/>
            <person name="Bergman C.M."/>
            <person name="Manee M."/>
        </authorList>
    </citation>
    <scope>NUCLEOTIDE SEQUENCE</scope>
    <source>
        <strain evidence="4">AA-2017</strain>
        <tissue evidence="4">Whole larva</tissue>
    </source>
</reference>
<organism evidence="4 5">
    <name type="scientific">Rhynchophorus ferrugineus</name>
    <name type="common">Red palm weevil</name>
    <name type="synonym">Curculio ferrugineus</name>
    <dbReference type="NCBI Taxonomy" id="354439"/>
    <lineage>
        <taxon>Eukaryota</taxon>
        <taxon>Metazoa</taxon>
        <taxon>Ecdysozoa</taxon>
        <taxon>Arthropoda</taxon>
        <taxon>Hexapoda</taxon>
        <taxon>Insecta</taxon>
        <taxon>Pterygota</taxon>
        <taxon>Neoptera</taxon>
        <taxon>Endopterygota</taxon>
        <taxon>Coleoptera</taxon>
        <taxon>Polyphaga</taxon>
        <taxon>Cucujiformia</taxon>
        <taxon>Curculionidae</taxon>
        <taxon>Dryophthorinae</taxon>
        <taxon>Rhynchophorus</taxon>
    </lineage>
</organism>
<evidence type="ECO:0000259" key="3">
    <source>
        <dbReference type="PROSITE" id="PS50940"/>
    </source>
</evidence>
<evidence type="ECO:0000313" key="5">
    <source>
        <dbReference type="Proteomes" id="UP000625711"/>
    </source>
</evidence>
<feature type="domain" description="Chitin-binding type-2" evidence="3">
    <location>
        <begin position="29"/>
        <end position="87"/>
    </location>
</feature>
<feature type="signal peptide" evidence="2">
    <location>
        <begin position="1"/>
        <end position="24"/>
    </location>
</feature>
<dbReference type="OrthoDB" id="6379319at2759"/>
<dbReference type="GO" id="GO:0005576">
    <property type="term" value="C:extracellular region"/>
    <property type="evidence" value="ECO:0007669"/>
    <property type="project" value="InterPro"/>
</dbReference>
<protein>
    <recommendedName>
        <fullName evidence="3">Chitin-binding type-2 domain-containing protein</fullName>
    </recommendedName>
</protein>
<keyword evidence="5" id="KW-1185">Reference proteome</keyword>
<feature type="chain" id="PRO_5032847912" description="Chitin-binding type-2 domain-containing protein" evidence="2">
    <location>
        <begin position="25"/>
        <end position="656"/>
    </location>
</feature>
<dbReference type="SUPFAM" id="SSF57625">
    <property type="entry name" value="Invertebrate chitin-binding proteins"/>
    <property type="match status" value="1"/>
</dbReference>
<feature type="region of interest" description="Disordered" evidence="1">
    <location>
        <begin position="523"/>
        <end position="557"/>
    </location>
</feature>
<gene>
    <name evidence="4" type="ORF">GWI33_008756</name>
</gene>
<proteinExistence type="predicted"/>
<dbReference type="Gene3D" id="2.170.140.10">
    <property type="entry name" value="Chitin binding domain"/>
    <property type="match status" value="1"/>
</dbReference>
<evidence type="ECO:0000313" key="4">
    <source>
        <dbReference type="EMBL" id="KAF7278139.1"/>
    </source>
</evidence>
<feature type="compositionally biased region" description="Low complexity" evidence="1">
    <location>
        <begin position="234"/>
        <end position="259"/>
    </location>
</feature>
<name>A0A834ICF5_RHYFE</name>
<dbReference type="PROSITE" id="PS50940">
    <property type="entry name" value="CHIT_BIND_II"/>
    <property type="match status" value="1"/>
</dbReference>
<dbReference type="Pfam" id="PF01607">
    <property type="entry name" value="CBM_14"/>
    <property type="match status" value="1"/>
</dbReference>
<dbReference type="EMBL" id="JAACXV010000406">
    <property type="protein sequence ID" value="KAF7278139.1"/>
    <property type="molecule type" value="Genomic_DNA"/>
</dbReference>
<feature type="region of interest" description="Disordered" evidence="1">
    <location>
        <begin position="490"/>
        <end position="510"/>
    </location>
</feature>
<dbReference type="SMART" id="SM00494">
    <property type="entry name" value="ChtBD2"/>
    <property type="match status" value="1"/>
</dbReference>
<dbReference type="InterPro" id="IPR002557">
    <property type="entry name" value="Chitin-bd_dom"/>
</dbReference>